<evidence type="ECO:0000313" key="1">
    <source>
        <dbReference type="EMBL" id="GFO14283.1"/>
    </source>
</evidence>
<keyword evidence="1" id="KW-0808">Transferase</keyword>
<reference evidence="1 2" key="1">
    <citation type="journal article" date="2021" name="Elife">
        <title>Chloroplast acquisition without the gene transfer in kleptoplastic sea slugs, Plakobranchus ocellatus.</title>
        <authorList>
            <person name="Maeda T."/>
            <person name="Takahashi S."/>
            <person name="Yoshida T."/>
            <person name="Shimamura S."/>
            <person name="Takaki Y."/>
            <person name="Nagai Y."/>
            <person name="Toyoda A."/>
            <person name="Suzuki Y."/>
            <person name="Arimoto A."/>
            <person name="Ishii H."/>
            <person name="Satoh N."/>
            <person name="Nishiyama T."/>
            <person name="Hasebe M."/>
            <person name="Maruyama T."/>
            <person name="Minagawa J."/>
            <person name="Obokata J."/>
            <person name="Shigenobu S."/>
        </authorList>
    </citation>
    <scope>NUCLEOTIDE SEQUENCE [LARGE SCALE GENOMIC DNA]</scope>
</reference>
<keyword evidence="2" id="KW-1185">Reference proteome</keyword>
<dbReference type="Proteomes" id="UP000735302">
    <property type="component" value="Unassembled WGS sequence"/>
</dbReference>
<keyword evidence="1" id="KW-0695">RNA-directed DNA polymerase</keyword>
<evidence type="ECO:0000313" key="2">
    <source>
        <dbReference type="Proteomes" id="UP000735302"/>
    </source>
</evidence>
<dbReference type="EMBL" id="BLXT01004553">
    <property type="protein sequence ID" value="GFO14283.1"/>
    <property type="molecule type" value="Genomic_DNA"/>
</dbReference>
<sequence>MIPSPTKYLTENSNQNVYVLKEAKVSGCLEHVAMIWEAIQTAASRTFNVTVIFLYLLNTNGSVPNQLILQLMLDDYFSEFKMRFSTERYTRDWIKWKLALLWVVCVGHRSSLQGSRGRYESMHSQK</sequence>
<organism evidence="1 2">
    <name type="scientific">Plakobranchus ocellatus</name>
    <dbReference type="NCBI Taxonomy" id="259542"/>
    <lineage>
        <taxon>Eukaryota</taxon>
        <taxon>Metazoa</taxon>
        <taxon>Spiralia</taxon>
        <taxon>Lophotrochozoa</taxon>
        <taxon>Mollusca</taxon>
        <taxon>Gastropoda</taxon>
        <taxon>Heterobranchia</taxon>
        <taxon>Euthyneura</taxon>
        <taxon>Panpulmonata</taxon>
        <taxon>Sacoglossa</taxon>
        <taxon>Placobranchoidea</taxon>
        <taxon>Plakobranchidae</taxon>
        <taxon>Plakobranchus</taxon>
    </lineage>
</organism>
<protein>
    <submittedName>
        <fullName evidence="1">Reverse transcriptase</fullName>
    </submittedName>
</protein>
<proteinExistence type="predicted"/>
<name>A0AAV4B5C7_9GAST</name>
<dbReference type="AlphaFoldDB" id="A0AAV4B5C7"/>
<keyword evidence="1" id="KW-0548">Nucleotidyltransferase</keyword>
<gene>
    <name evidence="1" type="ORF">PoB_004078800</name>
</gene>
<accession>A0AAV4B5C7</accession>
<dbReference type="GO" id="GO:0003964">
    <property type="term" value="F:RNA-directed DNA polymerase activity"/>
    <property type="evidence" value="ECO:0007669"/>
    <property type="project" value="UniProtKB-KW"/>
</dbReference>
<comment type="caution">
    <text evidence="1">The sequence shown here is derived from an EMBL/GenBank/DDBJ whole genome shotgun (WGS) entry which is preliminary data.</text>
</comment>